<evidence type="ECO:0000259" key="2">
    <source>
        <dbReference type="Pfam" id="PF07883"/>
    </source>
</evidence>
<dbReference type="Pfam" id="PF07883">
    <property type="entry name" value="Cupin_2"/>
    <property type="match status" value="1"/>
</dbReference>
<evidence type="ECO:0000313" key="3">
    <source>
        <dbReference type="EMBL" id="MBB5265572.1"/>
    </source>
</evidence>
<dbReference type="RefSeq" id="WP_183775538.1">
    <property type="nucleotide sequence ID" value="NZ_JACHFW010000012.1"/>
</dbReference>
<dbReference type="CDD" id="cd02221">
    <property type="entry name" value="cupin_TM1287-like"/>
    <property type="match status" value="1"/>
</dbReference>
<dbReference type="GO" id="GO:0051213">
    <property type="term" value="F:dioxygenase activity"/>
    <property type="evidence" value="ECO:0007669"/>
    <property type="project" value="UniProtKB-KW"/>
</dbReference>
<dbReference type="InterPro" id="IPR051610">
    <property type="entry name" value="GPI/OXD"/>
</dbReference>
<gene>
    <name evidence="3" type="ORF">HNP82_002718</name>
</gene>
<dbReference type="InterPro" id="IPR014710">
    <property type="entry name" value="RmlC-like_jellyroll"/>
</dbReference>
<protein>
    <submittedName>
        <fullName evidence="3">Quercetin dioxygenase-like cupin family protein</fullName>
    </submittedName>
</protein>
<dbReference type="GO" id="GO:0046872">
    <property type="term" value="F:metal ion binding"/>
    <property type="evidence" value="ECO:0007669"/>
    <property type="project" value="UniProtKB-KW"/>
</dbReference>
<dbReference type="Proteomes" id="UP000543642">
    <property type="component" value="Unassembled WGS sequence"/>
</dbReference>
<dbReference type="PANTHER" id="PTHR35848">
    <property type="entry name" value="OXALATE-BINDING PROTEIN"/>
    <property type="match status" value="1"/>
</dbReference>
<organism evidence="3 4">
    <name type="scientific">Catenibacillus scindens</name>
    <dbReference type="NCBI Taxonomy" id="673271"/>
    <lineage>
        <taxon>Bacteria</taxon>
        <taxon>Bacillati</taxon>
        <taxon>Bacillota</taxon>
        <taxon>Clostridia</taxon>
        <taxon>Lachnospirales</taxon>
        <taxon>Lachnospiraceae</taxon>
        <taxon>Catenibacillus</taxon>
    </lineage>
</organism>
<evidence type="ECO:0000313" key="4">
    <source>
        <dbReference type="Proteomes" id="UP000543642"/>
    </source>
</evidence>
<reference evidence="3 4" key="1">
    <citation type="submission" date="2020-08" db="EMBL/GenBank/DDBJ databases">
        <title>Genomic Encyclopedia of Type Strains, Phase IV (KMG-IV): sequencing the most valuable type-strain genomes for metagenomic binning, comparative biology and taxonomic classification.</title>
        <authorList>
            <person name="Goeker M."/>
        </authorList>
    </citation>
    <scope>NUCLEOTIDE SEQUENCE [LARGE SCALE GENOMIC DNA]</scope>
    <source>
        <strain evidence="3 4">DSM 106146</strain>
    </source>
</reference>
<sequence>MIKRKEEINIRPVKGAQGGKGQVYFHDWLTKEEACDLGRVFSKLVIPPGSSIGVHQHIGEFEAIYVLEGQATVTDGDETVVLNPGDMNLCREGGFHGVENCGDQDLVLMALIMYTPK</sequence>
<evidence type="ECO:0000256" key="1">
    <source>
        <dbReference type="ARBA" id="ARBA00022723"/>
    </source>
</evidence>
<dbReference type="EMBL" id="JACHFW010000012">
    <property type="protein sequence ID" value="MBB5265572.1"/>
    <property type="molecule type" value="Genomic_DNA"/>
</dbReference>
<feature type="domain" description="Cupin type-2" evidence="2">
    <location>
        <begin position="45"/>
        <end position="110"/>
    </location>
</feature>
<keyword evidence="3" id="KW-0223">Dioxygenase</keyword>
<keyword evidence="1" id="KW-0479">Metal-binding</keyword>
<dbReference type="InterPro" id="IPR013096">
    <property type="entry name" value="Cupin_2"/>
</dbReference>
<dbReference type="PANTHER" id="PTHR35848:SF6">
    <property type="entry name" value="CUPIN TYPE-2 DOMAIN-CONTAINING PROTEIN"/>
    <property type="match status" value="1"/>
</dbReference>
<dbReference type="AlphaFoldDB" id="A0A7W8HDA5"/>
<dbReference type="InterPro" id="IPR011051">
    <property type="entry name" value="RmlC_Cupin_sf"/>
</dbReference>
<dbReference type="Gene3D" id="2.60.120.10">
    <property type="entry name" value="Jelly Rolls"/>
    <property type="match status" value="1"/>
</dbReference>
<dbReference type="SUPFAM" id="SSF51182">
    <property type="entry name" value="RmlC-like cupins"/>
    <property type="match status" value="1"/>
</dbReference>
<accession>A0A7W8HDA5</accession>
<keyword evidence="4" id="KW-1185">Reference proteome</keyword>
<keyword evidence="3" id="KW-0560">Oxidoreductase</keyword>
<name>A0A7W8HDA5_9FIRM</name>
<comment type="caution">
    <text evidence="3">The sequence shown here is derived from an EMBL/GenBank/DDBJ whole genome shotgun (WGS) entry which is preliminary data.</text>
</comment>
<proteinExistence type="predicted"/>